<dbReference type="HOGENOM" id="CLU_1204894_0_0_1"/>
<feature type="compositionally biased region" description="Low complexity" evidence="1">
    <location>
        <begin position="188"/>
        <end position="199"/>
    </location>
</feature>
<feature type="region of interest" description="Disordered" evidence="1">
    <location>
        <begin position="184"/>
        <end position="230"/>
    </location>
</feature>
<gene>
    <name evidence="2" type="ORF">GYMLUDRAFT_252545</name>
</gene>
<dbReference type="AlphaFoldDB" id="A0A0D0C017"/>
<reference evidence="2 3" key="1">
    <citation type="submission" date="2014-04" db="EMBL/GenBank/DDBJ databases">
        <title>Evolutionary Origins and Diversification of the Mycorrhizal Mutualists.</title>
        <authorList>
            <consortium name="DOE Joint Genome Institute"/>
            <consortium name="Mycorrhizal Genomics Consortium"/>
            <person name="Kohler A."/>
            <person name="Kuo A."/>
            <person name="Nagy L.G."/>
            <person name="Floudas D."/>
            <person name="Copeland A."/>
            <person name="Barry K.W."/>
            <person name="Cichocki N."/>
            <person name="Veneault-Fourrey C."/>
            <person name="LaButti K."/>
            <person name="Lindquist E.A."/>
            <person name="Lipzen A."/>
            <person name="Lundell T."/>
            <person name="Morin E."/>
            <person name="Murat C."/>
            <person name="Riley R."/>
            <person name="Ohm R."/>
            <person name="Sun H."/>
            <person name="Tunlid A."/>
            <person name="Henrissat B."/>
            <person name="Grigoriev I.V."/>
            <person name="Hibbett D.S."/>
            <person name="Martin F."/>
        </authorList>
    </citation>
    <scope>NUCLEOTIDE SEQUENCE [LARGE SCALE GENOMIC DNA]</scope>
    <source>
        <strain evidence="2 3">FD-317 M1</strain>
    </source>
</reference>
<feature type="region of interest" description="Disordered" evidence="1">
    <location>
        <begin position="1"/>
        <end position="23"/>
    </location>
</feature>
<dbReference type="EMBL" id="KN834879">
    <property type="protein sequence ID" value="KIK50927.1"/>
    <property type="molecule type" value="Genomic_DNA"/>
</dbReference>
<keyword evidence="3" id="KW-1185">Reference proteome</keyword>
<dbReference type="Proteomes" id="UP000053593">
    <property type="component" value="Unassembled WGS sequence"/>
</dbReference>
<organism evidence="2 3">
    <name type="scientific">Collybiopsis luxurians FD-317 M1</name>
    <dbReference type="NCBI Taxonomy" id="944289"/>
    <lineage>
        <taxon>Eukaryota</taxon>
        <taxon>Fungi</taxon>
        <taxon>Dikarya</taxon>
        <taxon>Basidiomycota</taxon>
        <taxon>Agaricomycotina</taxon>
        <taxon>Agaricomycetes</taxon>
        <taxon>Agaricomycetidae</taxon>
        <taxon>Agaricales</taxon>
        <taxon>Marasmiineae</taxon>
        <taxon>Omphalotaceae</taxon>
        <taxon>Collybiopsis</taxon>
        <taxon>Collybiopsis luxurians</taxon>
    </lineage>
</organism>
<protein>
    <submittedName>
        <fullName evidence="2">Uncharacterized protein</fullName>
    </submittedName>
</protein>
<sequence>MSRRIPPNSTASRKRREGFSVGNPGISALRGPFGTVGGIIRARRRSQIWGRSRPGLRDTLPPGTMHQHGISQPFQIIPPLLCPAPCIDDLALFFTGAACGDDVSFLYSAGRMMNKWTRIKFDTQLVVHRYHPTGMSGIRVDPGSLSDRNVPWHSYLSLSMCQTDQNRSNHHRYPPSLQDLLCESPADNELPNSENLSLPLPSPCSPGQENLPYSALSAGDTVGGTGSEGL</sequence>
<feature type="compositionally biased region" description="Gly residues" evidence="1">
    <location>
        <begin position="221"/>
        <end position="230"/>
    </location>
</feature>
<evidence type="ECO:0000313" key="3">
    <source>
        <dbReference type="Proteomes" id="UP000053593"/>
    </source>
</evidence>
<name>A0A0D0C017_9AGAR</name>
<proteinExistence type="predicted"/>
<accession>A0A0D0C017</accession>
<evidence type="ECO:0000256" key="1">
    <source>
        <dbReference type="SAM" id="MobiDB-lite"/>
    </source>
</evidence>
<evidence type="ECO:0000313" key="2">
    <source>
        <dbReference type="EMBL" id="KIK50927.1"/>
    </source>
</evidence>